<proteinExistence type="predicted"/>
<gene>
    <name evidence="2" type="ORF">DLM75_20500</name>
</gene>
<protein>
    <submittedName>
        <fullName evidence="2">Uncharacterized protein</fullName>
    </submittedName>
</protein>
<dbReference type="Proteomes" id="UP000265798">
    <property type="component" value="Unassembled WGS sequence"/>
</dbReference>
<evidence type="ECO:0000313" key="2">
    <source>
        <dbReference type="EMBL" id="RHX85575.1"/>
    </source>
</evidence>
<reference evidence="3" key="1">
    <citation type="submission" date="2018-05" db="EMBL/GenBank/DDBJ databases">
        <title>Leptospira yasudae sp. nov. and Leptospira stimsonii sp. nov., two pathogenic species of the genus Leptospira isolated from environmental sources.</title>
        <authorList>
            <person name="Casanovas-Massana A."/>
            <person name="Hamond C."/>
            <person name="Santos L.A."/>
            <person name="Hacker K.P."/>
            <person name="Balassiano I."/>
            <person name="Medeiros M.A."/>
            <person name="Reis M.G."/>
            <person name="Ko A.I."/>
            <person name="Wunder E.A."/>
        </authorList>
    </citation>
    <scope>NUCLEOTIDE SEQUENCE [LARGE SCALE GENOMIC DNA]</scope>
    <source>
        <strain evidence="3">Yale</strain>
    </source>
</reference>
<dbReference type="AlphaFoldDB" id="A0A396YSM1"/>
<organism evidence="2 3">
    <name type="scientific">Leptospira stimsonii</name>
    <dbReference type="NCBI Taxonomy" id="2202203"/>
    <lineage>
        <taxon>Bacteria</taxon>
        <taxon>Pseudomonadati</taxon>
        <taxon>Spirochaetota</taxon>
        <taxon>Spirochaetia</taxon>
        <taxon>Leptospirales</taxon>
        <taxon>Leptospiraceae</taxon>
        <taxon>Leptospira</taxon>
    </lineage>
</organism>
<comment type="caution">
    <text evidence="2">The sequence shown here is derived from an EMBL/GenBank/DDBJ whole genome shotgun (WGS) entry which is preliminary data.</text>
</comment>
<keyword evidence="1" id="KW-0812">Transmembrane</keyword>
<dbReference type="EMBL" id="QHCT01000008">
    <property type="protein sequence ID" value="RHX85575.1"/>
    <property type="molecule type" value="Genomic_DNA"/>
</dbReference>
<keyword evidence="1" id="KW-1133">Transmembrane helix</keyword>
<evidence type="ECO:0000313" key="3">
    <source>
        <dbReference type="Proteomes" id="UP000265798"/>
    </source>
</evidence>
<sequence length="65" mass="7621">MFQSGIAYLVFVVVILFLSNFRWSIVDIRIGSDLIKSIFFQLALWILFGNKEKTGIVIFNLVYFR</sequence>
<name>A0A396YSM1_9LEPT</name>
<accession>A0A396YSM1</accession>
<evidence type="ECO:0000256" key="1">
    <source>
        <dbReference type="SAM" id="Phobius"/>
    </source>
</evidence>
<keyword evidence="1" id="KW-0472">Membrane</keyword>
<feature type="transmembrane region" description="Helical" evidence="1">
    <location>
        <begin position="6"/>
        <end position="25"/>
    </location>
</feature>